<evidence type="ECO:0000256" key="1">
    <source>
        <dbReference type="SAM" id="MobiDB-lite"/>
    </source>
</evidence>
<dbReference type="AlphaFoldDB" id="A0AAV4M073"/>
<feature type="compositionally biased region" description="Basic and acidic residues" evidence="1">
    <location>
        <begin position="86"/>
        <end position="100"/>
    </location>
</feature>
<protein>
    <submittedName>
        <fullName evidence="2">Molybdopterin molybdotransferase MoeA</fullName>
    </submittedName>
</protein>
<evidence type="ECO:0000313" key="2">
    <source>
        <dbReference type="EMBL" id="GIX65310.1"/>
    </source>
</evidence>
<dbReference type="GeneID" id="94196791"/>
<evidence type="ECO:0000313" key="3">
    <source>
        <dbReference type="Proteomes" id="UP001497744"/>
    </source>
</evidence>
<proteinExistence type="predicted"/>
<feature type="compositionally biased region" description="Polar residues" evidence="1">
    <location>
        <begin position="103"/>
        <end position="112"/>
    </location>
</feature>
<sequence length="112" mass="11903">MHALLKAKFCHTAHTVFSKGSAPAEGAGSAKLPDLSTKAQRLYDLLHPQNVSGEASVGAHHASDVTNIDIKNIDAGDPQIYLNGEEVKPEKPVKEQEELLKQQSGGSQPAAH</sequence>
<organism evidence="2 3">
    <name type="scientific">Babesia caballi</name>
    <dbReference type="NCBI Taxonomy" id="5871"/>
    <lineage>
        <taxon>Eukaryota</taxon>
        <taxon>Sar</taxon>
        <taxon>Alveolata</taxon>
        <taxon>Apicomplexa</taxon>
        <taxon>Aconoidasida</taxon>
        <taxon>Piroplasmida</taxon>
        <taxon>Babesiidae</taxon>
        <taxon>Babesia</taxon>
    </lineage>
</organism>
<keyword evidence="3" id="KW-1185">Reference proteome</keyword>
<comment type="caution">
    <text evidence="2">The sequence shown here is derived from an EMBL/GenBank/DDBJ whole genome shotgun (WGS) entry which is preliminary data.</text>
</comment>
<name>A0AAV4M073_BABCB</name>
<dbReference type="Proteomes" id="UP001497744">
    <property type="component" value="Unassembled WGS sequence"/>
</dbReference>
<accession>A0AAV4M073</accession>
<gene>
    <name evidence="2" type="ORF">BcabD6B2_47450</name>
</gene>
<reference evidence="2 3" key="1">
    <citation type="submission" date="2021-06" db="EMBL/GenBank/DDBJ databases">
        <title>Genome sequence of Babesia caballi.</title>
        <authorList>
            <person name="Yamagishi J."/>
            <person name="Kidaka T."/>
            <person name="Ochi A."/>
        </authorList>
    </citation>
    <scope>NUCLEOTIDE SEQUENCE [LARGE SCALE GENOMIC DNA]</scope>
    <source>
        <strain evidence="2">USDA-D6B2</strain>
    </source>
</reference>
<dbReference type="RefSeq" id="XP_067717379.1">
    <property type="nucleotide sequence ID" value="XM_067861278.1"/>
</dbReference>
<dbReference type="EMBL" id="BPLF01000004">
    <property type="protein sequence ID" value="GIX65310.1"/>
    <property type="molecule type" value="Genomic_DNA"/>
</dbReference>
<feature type="region of interest" description="Disordered" evidence="1">
    <location>
        <begin position="86"/>
        <end position="112"/>
    </location>
</feature>